<sequence length="212" mass="22723">MTDQPPLTPAQIATLTSRSRWIGVAFLLGGLAILGGFAVSLVSLSQARDRLQAEVTRLDHEIAARRRDMTQVETLERTVREARSSLDGGETAQASEILGQAAIETPAAAPPSAAPDRGSPGRIYFQIRAEGQVAMYRACSGSLRSMGYDVPPYELLGRGPGRTELRYFRPDDAVGAGSLKAVLEACLGEDVSAVEVPIRGVSPQQFEVWLAE</sequence>
<evidence type="ECO:0000256" key="1">
    <source>
        <dbReference type="SAM" id="Coils"/>
    </source>
</evidence>
<reference evidence="3 4" key="1">
    <citation type="submission" date="2017-03" db="EMBL/GenBank/DDBJ databases">
        <title>Lifting the veil on microbial sulfur biogeochemistry in mining wastewaters.</title>
        <authorList>
            <person name="Kantor R.S."/>
            <person name="Colenbrander Nelson T."/>
            <person name="Marshall S."/>
            <person name="Bennett D."/>
            <person name="Apte S."/>
            <person name="Camacho D."/>
            <person name="Thomas B.C."/>
            <person name="Warren L.A."/>
            <person name="Banfield J.F."/>
        </authorList>
    </citation>
    <scope>NUCLEOTIDE SEQUENCE [LARGE SCALE GENOMIC DNA]</scope>
    <source>
        <strain evidence="3">32-68-21</strain>
    </source>
</reference>
<accession>A0A258HEX3</accession>
<evidence type="ECO:0000313" key="4">
    <source>
        <dbReference type="Proteomes" id="UP000216147"/>
    </source>
</evidence>
<gene>
    <name evidence="3" type="ORF">B7Y86_15225</name>
</gene>
<comment type="caution">
    <text evidence="3">The sequence shown here is derived from an EMBL/GenBank/DDBJ whole genome shotgun (WGS) entry which is preliminary data.</text>
</comment>
<keyword evidence="1" id="KW-0175">Coiled coil</keyword>
<keyword evidence="2" id="KW-0812">Transmembrane</keyword>
<keyword evidence="2" id="KW-1133">Transmembrane helix</keyword>
<dbReference type="EMBL" id="NCEQ01000019">
    <property type="protein sequence ID" value="OYX54858.1"/>
    <property type="molecule type" value="Genomic_DNA"/>
</dbReference>
<evidence type="ECO:0000256" key="2">
    <source>
        <dbReference type="SAM" id="Phobius"/>
    </source>
</evidence>
<name>A0A258HEX3_9CAUL</name>
<feature type="transmembrane region" description="Helical" evidence="2">
    <location>
        <begin position="20"/>
        <end position="42"/>
    </location>
</feature>
<keyword evidence="2" id="KW-0472">Membrane</keyword>
<feature type="coiled-coil region" evidence="1">
    <location>
        <begin position="41"/>
        <end position="68"/>
    </location>
</feature>
<organism evidence="3 4">
    <name type="scientific">Brevundimonas subvibrioides</name>
    <dbReference type="NCBI Taxonomy" id="74313"/>
    <lineage>
        <taxon>Bacteria</taxon>
        <taxon>Pseudomonadati</taxon>
        <taxon>Pseudomonadota</taxon>
        <taxon>Alphaproteobacteria</taxon>
        <taxon>Caulobacterales</taxon>
        <taxon>Caulobacteraceae</taxon>
        <taxon>Brevundimonas</taxon>
    </lineage>
</organism>
<evidence type="ECO:0000313" key="3">
    <source>
        <dbReference type="EMBL" id="OYX54858.1"/>
    </source>
</evidence>
<protein>
    <submittedName>
        <fullName evidence="3">Uncharacterized protein</fullName>
    </submittedName>
</protein>
<dbReference type="Proteomes" id="UP000216147">
    <property type="component" value="Unassembled WGS sequence"/>
</dbReference>
<dbReference type="AlphaFoldDB" id="A0A258HEX3"/>
<proteinExistence type="predicted"/>